<organism evidence="4 5">
    <name type="scientific">Mucor lusitanicus CBS 277.49</name>
    <dbReference type="NCBI Taxonomy" id="747725"/>
    <lineage>
        <taxon>Eukaryota</taxon>
        <taxon>Fungi</taxon>
        <taxon>Fungi incertae sedis</taxon>
        <taxon>Mucoromycota</taxon>
        <taxon>Mucoromycotina</taxon>
        <taxon>Mucoromycetes</taxon>
        <taxon>Mucorales</taxon>
        <taxon>Mucorineae</taxon>
        <taxon>Mucoraceae</taxon>
        <taxon>Mucor</taxon>
    </lineage>
</organism>
<dbReference type="PANTHER" id="PTHR36851:SF1">
    <property type="entry name" value="GLYCO_TRANS_2-LIKE DOMAIN-CONTAINING PROTEIN"/>
    <property type="match status" value="1"/>
</dbReference>
<feature type="transmembrane region" description="Helical" evidence="2">
    <location>
        <begin position="449"/>
        <end position="472"/>
    </location>
</feature>
<dbReference type="EMBL" id="AMYB01000001">
    <property type="protein sequence ID" value="OAD08510.1"/>
    <property type="molecule type" value="Genomic_DNA"/>
</dbReference>
<dbReference type="OrthoDB" id="5819478at2759"/>
<gene>
    <name evidence="4" type="ORF">MUCCIDRAFT_105478</name>
</gene>
<keyword evidence="2" id="KW-1133">Transmembrane helix</keyword>
<dbReference type="SUPFAM" id="SSF53448">
    <property type="entry name" value="Nucleotide-diphospho-sugar transferases"/>
    <property type="match status" value="1"/>
</dbReference>
<comment type="caution">
    <text evidence="4">The sequence shown here is derived from an EMBL/GenBank/DDBJ whole genome shotgun (WGS) entry which is preliminary data.</text>
</comment>
<feature type="transmembrane region" description="Helical" evidence="2">
    <location>
        <begin position="492"/>
        <end position="511"/>
    </location>
</feature>
<evidence type="ECO:0000313" key="5">
    <source>
        <dbReference type="Proteomes" id="UP000077051"/>
    </source>
</evidence>
<keyword evidence="5" id="KW-1185">Reference proteome</keyword>
<dbReference type="STRING" id="747725.A0A162R5G4"/>
<feature type="transmembrane region" description="Helical" evidence="2">
    <location>
        <begin position="29"/>
        <end position="47"/>
    </location>
</feature>
<keyword evidence="2" id="KW-0472">Membrane</keyword>
<evidence type="ECO:0000256" key="1">
    <source>
        <dbReference type="SAM" id="MobiDB-lite"/>
    </source>
</evidence>
<sequence>MSRLSSPTEWVAPLTPIISLALLPLGPIFFPRFYVIFLFVYFTGFLYQQVNHVCKFYLSSVRIRASIQKWNRLNRNKHHLNDKDQDDKAKIAMDTFQPNRSSSSSGNNNSSSTRERFVNLEDQAAEEQLIYQEPQFIHTFVIPNYGEPEALLKDTIGRLAVHSNAQTNYVIILAMEASEQGWEEKGKRLEDFFKDRFHGFIITGHPAGVPGEYRGKGSNVNYAVRNGCAEMLRQGFDRRKIILTIMDSDAAIPELYIVEVEEALNKSDDPFYTICAPPIFFSRNSAQVPAAVRMTDITWSALVMSNLSNSDGLCVPCSNYSLSFILAERVGYWDVDADAIGEDMHMWLKCFFKTDGHARTAPIYVPINLTNVQCDGYLKNIYERYVQAKRHFQGVADLGYTLRHMVSCYKSRKDQKGLLDCHMATSGFYDKLAACSVIMEAHMIPASSGWLMFAAVPLMQVILFPPFSWMAIVSPANNPLLTSDFFYKLWTVVKMITVFLPFPLFGTLAIYEHLHRYIDREFYHKPKSESRTWKNILDYASLPIAAWLFLTWPSTVACVKRLFAGDDAYIVGAKMFKDETEPNHSGKERIL</sequence>
<evidence type="ECO:0000256" key="2">
    <source>
        <dbReference type="SAM" id="Phobius"/>
    </source>
</evidence>
<feature type="region of interest" description="Disordered" evidence="1">
    <location>
        <begin position="95"/>
        <end position="115"/>
    </location>
</feature>
<keyword evidence="2" id="KW-0812">Transmembrane</keyword>
<feature type="domain" description="Glycosyltransferase 2-like" evidence="3">
    <location>
        <begin position="243"/>
        <end position="458"/>
    </location>
</feature>
<evidence type="ECO:0000259" key="3">
    <source>
        <dbReference type="Pfam" id="PF13632"/>
    </source>
</evidence>
<dbReference type="Pfam" id="PF13632">
    <property type="entry name" value="Glyco_trans_2_3"/>
    <property type="match status" value="1"/>
</dbReference>
<name>A0A162R5G4_MUCCL</name>
<accession>A0A162R5G4</accession>
<dbReference type="Proteomes" id="UP000077051">
    <property type="component" value="Unassembled WGS sequence"/>
</dbReference>
<dbReference type="PANTHER" id="PTHR36851">
    <property type="entry name" value="UNNAMED PRODUCT"/>
    <property type="match status" value="1"/>
</dbReference>
<dbReference type="InterPro" id="IPR029044">
    <property type="entry name" value="Nucleotide-diphossugar_trans"/>
</dbReference>
<protein>
    <recommendedName>
        <fullName evidence="3">Glycosyltransferase 2-like domain-containing protein</fullName>
    </recommendedName>
</protein>
<dbReference type="AlphaFoldDB" id="A0A162R5G4"/>
<proteinExistence type="predicted"/>
<evidence type="ECO:0000313" key="4">
    <source>
        <dbReference type="EMBL" id="OAD08510.1"/>
    </source>
</evidence>
<reference evidence="4 5" key="1">
    <citation type="submission" date="2015-06" db="EMBL/GenBank/DDBJ databases">
        <title>Expansion of signal transduction pathways in fungi by whole-genome duplication.</title>
        <authorList>
            <consortium name="DOE Joint Genome Institute"/>
            <person name="Corrochano L.M."/>
            <person name="Kuo A."/>
            <person name="Marcet-Houben M."/>
            <person name="Polaino S."/>
            <person name="Salamov A."/>
            <person name="Villalobos J.M."/>
            <person name="Alvarez M.I."/>
            <person name="Avalos J."/>
            <person name="Benito E.P."/>
            <person name="Benoit I."/>
            <person name="Burger G."/>
            <person name="Camino L.P."/>
            <person name="Canovas D."/>
            <person name="Cerda-Olmedo E."/>
            <person name="Cheng J.-F."/>
            <person name="Dominguez A."/>
            <person name="Elias M."/>
            <person name="Eslava A.P."/>
            <person name="Glaser F."/>
            <person name="Grimwood J."/>
            <person name="Gutierrez G."/>
            <person name="Heitman J."/>
            <person name="Henrissat B."/>
            <person name="Iturriaga E.A."/>
            <person name="Lang B.F."/>
            <person name="Lavin J.L."/>
            <person name="Lee S."/>
            <person name="Li W."/>
            <person name="Lindquist E."/>
            <person name="Lopez-Garcia S."/>
            <person name="Luque E.M."/>
            <person name="Marcos A.T."/>
            <person name="Martin J."/>
            <person name="Mccluskey K."/>
            <person name="Medina H.R."/>
            <person name="Miralles-Duran A."/>
            <person name="Miyazaki A."/>
            <person name="Munoz-Torres E."/>
            <person name="Oguiza J.A."/>
            <person name="Ohm R."/>
            <person name="Olmedo M."/>
            <person name="Orejas M."/>
            <person name="Ortiz-Castellanos L."/>
            <person name="Pisabarro A.G."/>
            <person name="Rodriguez-Romero J."/>
            <person name="Ruiz-Herrera J."/>
            <person name="Ruiz-Vazquez R."/>
            <person name="Sanz C."/>
            <person name="Schackwitz W."/>
            <person name="Schmutz J."/>
            <person name="Shahriari M."/>
            <person name="Shelest E."/>
            <person name="Silva-Franco F."/>
            <person name="Soanes D."/>
            <person name="Syed K."/>
            <person name="Tagua V.G."/>
            <person name="Talbot N.J."/>
            <person name="Thon M."/>
            <person name="De Vries R.P."/>
            <person name="Wiebenga A."/>
            <person name="Yadav J.S."/>
            <person name="Braun E.L."/>
            <person name="Baker S."/>
            <person name="Garre V."/>
            <person name="Horwitz B."/>
            <person name="Torres-Martinez S."/>
            <person name="Idnurm A."/>
            <person name="Herrera-Estrella A."/>
            <person name="Gabaldon T."/>
            <person name="Grigoriev I.V."/>
        </authorList>
    </citation>
    <scope>NUCLEOTIDE SEQUENCE [LARGE SCALE GENOMIC DNA]</scope>
    <source>
        <strain evidence="4 5">CBS 277.49</strain>
    </source>
</reference>
<dbReference type="VEuPathDB" id="FungiDB:MUCCIDRAFT_105478"/>
<feature type="compositionally biased region" description="Low complexity" evidence="1">
    <location>
        <begin position="99"/>
        <end position="112"/>
    </location>
</feature>
<dbReference type="InterPro" id="IPR001173">
    <property type="entry name" value="Glyco_trans_2-like"/>
</dbReference>